<feature type="region of interest" description="Disordered" evidence="1">
    <location>
        <begin position="119"/>
        <end position="140"/>
    </location>
</feature>
<name>A0A5S3P520_9SPHN</name>
<protein>
    <submittedName>
        <fullName evidence="2">Uncharacterized protein</fullName>
    </submittedName>
</protein>
<organism evidence="2 3">
    <name type="scientific">Qipengyuania marisflavi</name>
    <dbReference type="NCBI Taxonomy" id="2486356"/>
    <lineage>
        <taxon>Bacteria</taxon>
        <taxon>Pseudomonadati</taxon>
        <taxon>Pseudomonadota</taxon>
        <taxon>Alphaproteobacteria</taxon>
        <taxon>Sphingomonadales</taxon>
        <taxon>Erythrobacteraceae</taxon>
        <taxon>Qipengyuania</taxon>
    </lineage>
</organism>
<sequence length="148" mass="16046">MIAATLSAATYGVQMQEVTIDLPHPSPSDAAISPLPIDELAVDSDGVAWWNNIAVGDAELRRILERRGQDNLLRGLTFRPAGNAQYGRSLRVLGLVKETANAEAGFCLGDLDLYRRLGDRPAADPHQETGQTPHCDPSRDGRLFAGPW</sequence>
<dbReference type="OrthoDB" id="9948798at2"/>
<keyword evidence="3" id="KW-1185">Reference proteome</keyword>
<proteinExistence type="predicted"/>
<evidence type="ECO:0000256" key="1">
    <source>
        <dbReference type="SAM" id="MobiDB-lite"/>
    </source>
</evidence>
<reference evidence="2 3" key="1">
    <citation type="submission" date="2019-05" db="EMBL/GenBank/DDBJ databases">
        <title>Erythrobacter marisflavi sp. nov., isolated from isolated from water of an estuary environment.</title>
        <authorList>
            <person name="Yoon J.-H."/>
        </authorList>
    </citation>
    <scope>NUCLEOTIDE SEQUENCE [LARGE SCALE GENOMIC DNA]</scope>
    <source>
        <strain evidence="2 3">KEM-5</strain>
    </source>
</reference>
<evidence type="ECO:0000313" key="3">
    <source>
        <dbReference type="Proteomes" id="UP000309668"/>
    </source>
</evidence>
<dbReference type="RefSeq" id="WP_138617460.1">
    <property type="nucleotide sequence ID" value="NZ_VCAO01000003.1"/>
</dbReference>
<evidence type="ECO:0000313" key="2">
    <source>
        <dbReference type="EMBL" id="TMM48107.1"/>
    </source>
</evidence>
<gene>
    <name evidence="2" type="ORF">FEV51_07325</name>
</gene>
<dbReference type="AlphaFoldDB" id="A0A5S3P520"/>
<comment type="caution">
    <text evidence="2">The sequence shown here is derived from an EMBL/GenBank/DDBJ whole genome shotgun (WGS) entry which is preliminary data.</text>
</comment>
<dbReference type="Proteomes" id="UP000309668">
    <property type="component" value="Unassembled WGS sequence"/>
</dbReference>
<dbReference type="EMBL" id="VCAO01000003">
    <property type="protein sequence ID" value="TMM48107.1"/>
    <property type="molecule type" value="Genomic_DNA"/>
</dbReference>
<accession>A0A5S3P520</accession>